<comment type="caution">
    <text evidence="11">The sequence shown here is derived from an EMBL/GenBank/DDBJ whole genome shotgun (WGS) entry which is preliminary data.</text>
</comment>
<evidence type="ECO:0000256" key="4">
    <source>
        <dbReference type="ARBA" id="ARBA00022553"/>
    </source>
</evidence>
<dbReference type="InterPro" id="IPR038716">
    <property type="entry name" value="P1/P2_N_sf"/>
</dbReference>
<dbReference type="Gene3D" id="1.10.10.1410">
    <property type="match status" value="1"/>
</dbReference>
<evidence type="ECO:0000256" key="7">
    <source>
        <dbReference type="ARBA" id="ARBA00023163"/>
    </source>
</evidence>
<dbReference type="PANTHER" id="PTHR21141:SF5">
    <property type="entry name" value="LARGE RIBOSOMAL SUBUNIT PROTEIN P2"/>
    <property type="match status" value="1"/>
</dbReference>
<keyword evidence="6" id="KW-0805">Transcription regulation</keyword>
<reference evidence="11" key="2">
    <citation type="submission" date="2021-01" db="EMBL/GenBank/DDBJ databases">
        <authorList>
            <person name="Schikora-Tamarit M.A."/>
        </authorList>
    </citation>
    <scope>NUCLEOTIDE SEQUENCE</scope>
    <source>
        <strain evidence="11">NCAIM Y.01608</strain>
    </source>
</reference>
<dbReference type="Pfam" id="PF08598">
    <property type="entry name" value="Sds3"/>
    <property type="match status" value="1"/>
</dbReference>
<keyword evidence="7" id="KW-0804">Transcription</keyword>
<evidence type="ECO:0008006" key="13">
    <source>
        <dbReference type="Google" id="ProtNLM"/>
    </source>
</evidence>
<dbReference type="PANTHER" id="PTHR21141">
    <property type="entry name" value="60S ACIDIC RIBOSOMAL PROTEIN FAMILY MEMBER"/>
    <property type="match status" value="1"/>
</dbReference>
<keyword evidence="8" id="KW-0539">Nucleus</keyword>
<evidence type="ECO:0000256" key="5">
    <source>
        <dbReference type="ARBA" id="ARBA00022980"/>
    </source>
</evidence>
<feature type="region of interest" description="Disordered" evidence="10">
    <location>
        <begin position="83"/>
        <end position="175"/>
    </location>
</feature>
<dbReference type="EMBL" id="JAEUBD010000108">
    <property type="protein sequence ID" value="KAH3677476.1"/>
    <property type="molecule type" value="Genomic_DNA"/>
</dbReference>
<evidence type="ECO:0000256" key="1">
    <source>
        <dbReference type="ARBA" id="ARBA00004123"/>
    </source>
</evidence>
<dbReference type="AlphaFoldDB" id="A0A9P8TFZ5"/>
<comment type="similarity">
    <text evidence="2">Belongs to the eukaryotic ribosomal protein P1/P2 family.</text>
</comment>
<feature type="compositionally biased region" description="Polar residues" evidence="10">
    <location>
        <begin position="93"/>
        <end position="103"/>
    </location>
</feature>
<gene>
    <name evidence="11" type="ORF">OGATHE_000950</name>
</gene>
<feature type="region of interest" description="Disordered" evidence="10">
    <location>
        <begin position="526"/>
        <end position="574"/>
    </location>
</feature>
<dbReference type="Pfam" id="PF00428">
    <property type="entry name" value="Ribosomal_60s"/>
    <property type="match status" value="1"/>
</dbReference>
<accession>A0A9P8TFZ5</accession>
<keyword evidence="12" id="KW-1185">Reference proteome</keyword>
<dbReference type="PRINTS" id="PR00456">
    <property type="entry name" value="RIBOSOMALP2"/>
</dbReference>
<keyword evidence="5" id="KW-0689">Ribosomal protein</keyword>
<sequence>MVEDSSLRDLANSAALFNLLFDCCPDSNALSSSSVFGISIRVRLRATSSLLSILEGCANSVASESDICVFSMGETIAAEDTASTVANDRKNPSSEVSEINSSEAETDRMESVEESRLARLAETNKQEEDEKLSGEEEDEGEQAEEESGMEEYQDTGEDKEERNSEKEGEEEKAREHLRLTALEEIKNIEIEFALLKDKLYETQMNKLLFELELCNSNKHPDFLNYSNMIENNFQAKVARYVNLQKYKLKCLDNQTRATRVAIHQQFIKCCQDLKSEEITNITSNWYEINKERRALDNVTLNLPDYYQYNGDITAANVNSQSAINRLVVQRNALYHELSSLKGIEKYTGGFPSSLNDLKSCTGEEVQQDLKEMNLVVANHLWLDFDGVEHLTVVDSNKRADHFWHDDHISEVSLDNSWLLVWTSSKLSSSQLLDQTHWLGTETSGKSSSNSGMAQFGEVLGGQLKEVSKVNSLERESLEAGNTAPSAADVTKVLESVGVEVESEKLDKLIAEVEGKSVEELIAEGTEKMSSVPTGAPAAAAASGAAAGASEAAAEEAAAEEEEEEDDDMGFGLFD</sequence>
<dbReference type="CDD" id="cd05833">
    <property type="entry name" value="Ribosomal_P2"/>
    <property type="match status" value="1"/>
</dbReference>
<feature type="compositionally biased region" description="Low complexity" evidence="10">
    <location>
        <begin position="537"/>
        <end position="551"/>
    </location>
</feature>
<dbReference type="GO" id="GO:0002182">
    <property type="term" value="P:cytoplasmic translational elongation"/>
    <property type="evidence" value="ECO:0007669"/>
    <property type="project" value="InterPro"/>
</dbReference>
<evidence type="ECO:0000256" key="8">
    <source>
        <dbReference type="ARBA" id="ARBA00023242"/>
    </source>
</evidence>
<evidence type="ECO:0000313" key="12">
    <source>
        <dbReference type="Proteomes" id="UP000788993"/>
    </source>
</evidence>
<dbReference type="GO" id="GO:0010468">
    <property type="term" value="P:regulation of gene expression"/>
    <property type="evidence" value="ECO:0007669"/>
    <property type="project" value="UniProtKB-ARBA"/>
</dbReference>
<keyword evidence="3" id="KW-0678">Repressor</keyword>
<evidence type="ECO:0000256" key="2">
    <source>
        <dbReference type="ARBA" id="ARBA00005436"/>
    </source>
</evidence>
<evidence type="ECO:0000256" key="10">
    <source>
        <dbReference type="SAM" id="MobiDB-lite"/>
    </source>
</evidence>
<keyword evidence="4" id="KW-0597">Phosphoprotein</keyword>
<evidence type="ECO:0000256" key="3">
    <source>
        <dbReference type="ARBA" id="ARBA00022491"/>
    </source>
</evidence>
<dbReference type="FunFam" id="1.10.10.1410:FF:000002">
    <property type="entry name" value="60S acidic ribosomal protein P2"/>
    <property type="match status" value="1"/>
</dbReference>
<evidence type="ECO:0000256" key="9">
    <source>
        <dbReference type="ARBA" id="ARBA00023274"/>
    </source>
</evidence>
<feature type="compositionally biased region" description="Basic and acidic residues" evidence="10">
    <location>
        <begin position="105"/>
        <end position="134"/>
    </location>
</feature>
<dbReference type="Proteomes" id="UP000788993">
    <property type="component" value="Unassembled WGS sequence"/>
</dbReference>
<name>A0A9P8TFZ5_9ASCO</name>
<dbReference type="InterPro" id="IPR001859">
    <property type="entry name" value="Ribosomal_P1/P2_euk"/>
</dbReference>
<organism evidence="11 12">
    <name type="scientific">Ogataea polymorpha</name>
    <dbReference type="NCBI Taxonomy" id="460523"/>
    <lineage>
        <taxon>Eukaryota</taxon>
        <taxon>Fungi</taxon>
        <taxon>Dikarya</taxon>
        <taxon>Ascomycota</taxon>
        <taxon>Saccharomycotina</taxon>
        <taxon>Pichiomycetes</taxon>
        <taxon>Pichiales</taxon>
        <taxon>Pichiaceae</taxon>
        <taxon>Ogataea</taxon>
    </lineage>
</organism>
<feature type="compositionally biased region" description="Acidic residues" evidence="10">
    <location>
        <begin position="135"/>
        <end position="158"/>
    </location>
</feature>
<dbReference type="SMART" id="SM01401">
    <property type="entry name" value="Sds3"/>
    <property type="match status" value="1"/>
</dbReference>
<evidence type="ECO:0000256" key="6">
    <source>
        <dbReference type="ARBA" id="ARBA00023015"/>
    </source>
</evidence>
<keyword evidence="9" id="KW-0687">Ribonucleoprotein</keyword>
<dbReference type="GO" id="GO:0005654">
    <property type="term" value="C:nucleoplasm"/>
    <property type="evidence" value="ECO:0007669"/>
    <property type="project" value="UniProtKB-ARBA"/>
</dbReference>
<dbReference type="HAMAP" id="MF_01478">
    <property type="entry name" value="Ribosomal_L12_arch"/>
    <property type="match status" value="1"/>
</dbReference>
<dbReference type="InterPro" id="IPR027534">
    <property type="entry name" value="Ribosomal_P1/P2"/>
</dbReference>
<protein>
    <recommendedName>
        <fullName evidence="13">60S acidic ribosomal protein P2</fullName>
    </recommendedName>
</protein>
<comment type="subcellular location">
    <subcellularLocation>
        <location evidence="1">Nucleus</location>
    </subcellularLocation>
</comment>
<reference evidence="11" key="1">
    <citation type="journal article" date="2021" name="Open Biol.">
        <title>Shared evolutionary footprints suggest mitochondrial oxidative damage underlies multiple complex I losses in fungi.</title>
        <authorList>
            <person name="Schikora-Tamarit M.A."/>
            <person name="Marcet-Houben M."/>
            <person name="Nosek J."/>
            <person name="Gabaldon T."/>
        </authorList>
    </citation>
    <scope>NUCLEOTIDE SEQUENCE</scope>
    <source>
        <strain evidence="11">NCAIM Y.01608</strain>
    </source>
</reference>
<dbReference type="InterPro" id="IPR013907">
    <property type="entry name" value="Sds3"/>
</dbReference>
<feature type="compositionally biased region" description="Basic and acidic residues" evidence="10">
    <location>
        <begin position="159"/>
        <end position="175"/>
    </location>
</feature>
<evidence type="ECO:0000313" key="11">
    <source>
        <dbReference type="EMBL" id="KAH3677476.1"/>
    </source>
</evidence>
<feature type="compositionally biased region" description="Acidic residues" evidence="10">
    <location>
        <begin position="552"/>
        <end position="568"/>
    </location>
</feature>
<dbReference type="GO" id="GO:0022625">
    <property type="term" value="C:cytosolic large ribosomal subunit"/>
    <property type="evidence" value="ECO:0007669"/>
    <property type="project" value="InterPro"/>
</dbReference>
<proteinExistence type="inferred from homology"/>
<dbReference type="InterPro" id="IPR044076">
    <property type="entry name" value="Ribosomal_P2"/>
</dbReference>
<dbReference type="GO" id="GO:0003735">
    <property type="term" value="F:structural constituent of ribosome"/>
    <property type="evidence" value="ECO:0007669"/>
    <property type="project" value="InterPro"/>
</dbReference>